<dbReference type="EMBL" id="VSRR010034934">
    <property type="protein sequence ID" value="MPC72548.1"/>
    <property type="molecule type" value="Genomic_DNA"/>
</dbReference>
<dbReference type="PROSITE" id="PS51257">
    <property type="entry name" value="PROKAR_LIPOPROTEIN"/>
    <property type="match status" value="1"/>
</dbReference>
<sequence length="195" mass="21662">MGVNEIRVFCSLAPSLFLIPLSTACSFPPGLRSVHVVGLCKCPLNYSRLVRGEGKQGSEEGLEPRAPLKREQGTRSLRYPNSLDERSKRFKAQRLDSEIRCVCRDLSWHTYIFRATKEISLYAFAYYIPHVAADFELGIRIEMDVGGVEDVPVRLAVVVVDGQCFHVDRALEGLNALELVGISTSEANESSEAKS</sequence>
<dbReference type="Proteomes" id="UP000324222">
    <property type="component" value="Unassembled WGS sequence"/>
</dbReference>
<gene>
    <name evidence="2" type="ORF">E2C01_066861</name>
</gene>
<name>A0A5B7HV04_PORTR</name>
<protein>
    <submittedName>
        <fullName evidence="2">Uncharacterized protein</fullName>
    </submittedName>
</protein>
<reference evidence="2 3" key="1">
    <citation type="submission" date="2019-05" db="EMBL/GenBank/DDBJ databases">
        <title>Another draft genome of Portunus trituberculatus and its Hox gene families provides insights of decapod evolution.</title>
        <authorList>
            <person name="Jeong J.-H."/>
            <person name="Song I."/>
            <person name="Kim S."/>
            <person name="Choi T."/>
            <person name="Kim D."/>
            <person name="Ryu S."/>
            <person name="Kim W."/>
        </authorList>
    </citation>
    <scope>NUCLEOTIDE SEQUENCE [LARGE SCALE GENOMIC DNA]</scope>
    <source>
        <tissue evidence="2">Muscle</tissue>
    </source>
</reference>
<evidence type="ECO:0000313" key="2">
    <source>
        <dbReference type="EMBL" id="MPC72548.1"/>
    </source>
</evidence>
<keyword evidence="3" id="KW-1185">Reference proteome</keyword>
<keyword evidence="1" id="KW-0732">Signal</keyword>
<evidence type="ECO:0000256" key="1">
    <source>
        <dbReference type="SAM" id="SignalP"/>
    </source>
</evidence>
<organism evidence="2 3">
    <name type="scientific">Portunus trituberculatus</name>
    <name type="common">Swimming crab</name>
    <name type="synonym">Neptunus trituberculatus</name>
    <dbReference type="NCBI Taxonomy" id="210409"/>
    <lineage>
        <taxon>Eukaryota</taxon>
        <taxon>Metazoa</taxon>
        <taxon>Ecdysozoa</taxon>
        <taxon>Arthropoda</taxon>
        <taxon>Crustacea</taxon>
        <taxon>Multicrustacea</taxon>
        <taxon>Malacostraca</taxon>
        <taxon>Eumalacostraca</taxon>
        <taxon>Eucarida</taxon>
        <taxon>Decapoda</taxon>
        <taxon>Pleocyemata</taxon>
        <taxon>Brachyura</taxon>
        <taxon>Eubrachyura</taxon>
        <taxon>Portunoidea</taxon>
        <taxon>Portunidae</taxon>
        <taxon>Portuninae</taxon>
        <taxon>Portunus</taxon>
    </lineage>
</organism>
<comment type="caution">
    <text evidence="2">The sequence shown here is derived from an EMBL/GenBank/DDBJ whole genome shotgun (WGS) entry which is preliminary data.</text>
</comment>
<accession>A0A5B7HV04</accession>
<feature type="signal peptide" evidence="1">
    <location>
        <begin position="1"/>
        <end position="24"/>
    </location>
</feature>
<feature type="chain" id="PRO_5023058347" evidence="1">
    <location>
        <begin position="25"/>
        <end position="195"/>
    </location>
</feature>
<evidence type="ECO:0000313" key="3">
    <source>
        <dbReference type="Proteomes" id="UP000324222"/>
    </source>
</evidence>
<dbReference type="AlphaFoldDB" id="A0A5B7HV04"/>
<proteinExistence type="predicted"/>